<proteinExistence type="predicted"/>
<accession>A0A8H8D4B8</accession>
<dbReference type="EMBL" id="JAEVHI010000002">
    <property type="protein sequence ID" value="KAG5299313.1"/>
    <property type="molecule type" value="Genomic_DNA"/>
</dbReference>
<feature type="region of interest" description="Disordered" evidence="1">
    <location>
        <begin position="1"/>
        <end position="23"/>
    </location>
</feature>
<feature type="compositionally biased region" description="Polar residues" evidence="1">
    <location>
        <begin position="1"/>
        <end position="11"/>
    </location>
</feature>
<evidence type="ECO:0000313" key="3">
    <source>
        <dbReference type="Proteomes" id="UP000670092"/>
    </source>
</evidence>
<dbReference type="AlphaFoldDB" id="A0A8H8D4B8"/>
<evidence type="ECO:0000256" key="1">
    <source>
        <dbReference type="SAM" id="MobiDB-lite"/>
    </source>
</evidence>
<feature type="region of interest" description="Disordered" evidence="1">
    <location>
        <begin position="43"/>
        <end position="63"/>
    </location>
</feature>
<comment type="caution">
    <text evidence="2">The sequence shown here is derived from an EMBL/GenBank/DDBJ whole genome shotgun (WGS) entry which is preliminary data.</text>
</comment>
<reference evidence="2 3" key="1">
    <citation type="submission" date="2021-01" db="EMBL/GenBank/DDBJ databases">
        <title>Chromosome-level genome assembly of a human fungal pathogen reveals clustering of transcriptionally co-regulated genes.</title>
        <authorList>
            <person name="Voorhies M."/>
            <person name="Cohen S."/>
            <person name="Shea T.P."/>
            <person name="Petrus S."/>
            <person name="Munoz J.F."/>
            <person name="Poplawski S."/>
            <person name="Goldman W.E."/>
            <person name="Michael T."/>
            <person name="Cuomo C.A."/>
            <person name="Sil A."/>
            <person name="Beyhan S."/>
        </authorList>
    </citation>
    <scope>NUCLEOTIDE SEQUENCE [LARGE SCALE GENOMIC DNA]</scope>
    <source>
        <strain evidence="2 3">G184AR</strain>
    </source>
</reference>
<dbReference type="Proteomes" id="UP000670092">
    <property type="component" value="Unassembled WGS sequence"/>
</dbReference>
<name>A0A8H8D4B8_AJECA</name>
<evidence type="ECO:0000313" key="2">
    <source>
        <dbReference type="EMBL" id="KAG5299313.1"/>
    </source>
</evidence>
<organism evidence="2 3">
    <name type="scientific">Ajellomyces capsulatus</name>
    <name type="common">Darling's disease fungus</name>
    <name type="synonym">Histoplasma capsulatum</name>
    <dbReference type="NCBI Taxonomy" id="5037"/>
    <lineage>
        <taxon>Eukaryota</taxon>
        <taxon>Fungi</taxon>
        <taxon>Dikarya</taxon>
        <taxon>Ascomycota</taxon>
        <taxon>Pezizomycotina</taxon>
        <taxon>Eurotiomycetes</taxon>
        <taxon>Eurotiomycetidae</taxon>
        <taxon>Onygenales</taxon>
        <taxon>Ajellomycetaceae</taxon>
        <taxon>Histoplasma</taxon>
    </lineage>
</organism>
<dbReference type="VEuPathDB" id="FungiDB:I7I52_09577"/>
<gene>
    <name evidence="2" type="ORF">I7I52_09577</name>
</gene>
<protein>
    <submittedName>
        <fullName evidence="2">Uncharacterized protein</fullName>
    </submittedName>
</protein>
<feature type="compositionally biased region" description="Low complexity" evidence="1">
    <location>
        <begin position="12"/>
        <end position="21"/>
    </location>
</feature>
<sequence>MSSANTPCCNHSSSKPTTSPKYSLFTPRNRFLTITAPSLPIVNQTPKLSRMQSHKISQTSPST</sequence>